<comment type="caution">
    <text evidence="2">The sequence shown here is derived from an EMBL/GenBank/DDBJ whole genome shotgun (WGS) entry which is preliminary data.</text>
</comment>
<protein>
    <submittedName>
        <fullName evidence="2">Uncharacterized protein</fullName>
    </submittedName>
</protein>
<evidence type="ECO:0000256" key="1">
    <source>
        <dbReference type="SAM" id="MobiDB-lite"/>
    </source>
</evidence>
<proteinExistence type="predicted"/>
<sequence length="292" mass="32757">MTQKALENLIRELHKTISVLVIKVGELETKISEQNVIISQLKSVTPNHQVPSIGETAFITLTNADTEVVDTEPLQRLTRPARLKAVEAISGKATKKQKPSSAVEARKTRAHNEDEPKTPDGARELPVAMTTCGAMKSTYADVANVTSEYSSVVIHKSDEGIDNGIERGTAWTQPRRFRRSVIRATGEADTELLTIEPAKFVHVWNFHPDVTAEKISIYLKKKQPDSDFTIKKPDPTHENHNCFIIGGYGEYFKFLMCPGNWPAGTSIQQWYTSRNRTKNVSHSFRTQNQREA</sequence>
<dbReference type="OrthoDB" id="7413892at2759"/>
<gene>
    <name evidence="2" type="ORF">APLA_LOCUS16459</name>
</gene>
<name>A0A8S1BQE4_ARCPL</name>
<dbReference type="EMBL" id="CADEBD010000722">
    <property type="protein sequence ID" value="CAB3259289.1"/>
    <property type="molecule type" value="Genomic_DNA"/>
</dbReference>
<accession>A0A8S1BQE4</accession>
<feature type="compositionally biased region" description="Basic and acidic residues" evidence="1">
    <location>
        <begin position="104"/>
        <end position="123"/>
    </location>
</feature>
<reference evidence="2 3" key="1">
    <citation type="submission" date="2020-04" db="EMBL/GenBank/DDBJ databases">
        <authorList>
            <person name="Wallbank WR R."/>
            <person name="Pardo Diaz C."/>
            <person name="Kozak K."/>
            <person name="Martin S."/>
            <person name="Jiggins C."/>
            <person name="Moest M."/>
            <person name="Warren A I."/>
            <person name="Byers J.R.P. K."/>
            <person name="Montejo-Kovacevich G."/>
            <person name="Yen C E."/>
        </authorList>
    </citation>
    <scope>NUCLEOTIDE SEQUENCE [LARGE SCALE GENOMIC DNA]</scope>
</reference>
<feature type="region of interest" description="Disordered" evidence="1">
    <location>
        <begin position="88"/>
        <end position="123"/>
    </location>
</feature>
<evidence type="ECO:0000313" key="2">
    <source>
        <dbReference type="EMBL" id="CAB3259289.1"/>
    </source>
</evidence>
<evidence type="ECO:0000313" key="3">
    <source>
        <dbReference type="Proteomes" id="UP000494256"/>
    </source>
</evidence>
<organism evidence="2 3">
    <name type="scientific">Arctia plantaginis</name>
    <name type="common">Wood tiger moth</name>
    <name type="synonym">Phalaena plantaginis</name>
    <dbReference type="NCBI Taxonomy" id="874455"/>
    <lineage>
        <taxon>Eukaryota</taxon>
        <taxon>Metazoa</taxon>
        <taxon>Ecdysozoa</taxon>
        <taxon>Arthropoda</taxon>
        <taxon>Hexapoda</taxon>
        <taxon>Insecta</taxon>
        <taxon>Pterygota</taxon>
        <taxon>Neoptera</taxon>
        <taxon>Endopterygota</taxon>
        <taxon>Lepidoptera</taxon>
        <taxon>Glossata</taxon>
        <taxon>Ditrysia</taxon>
        <taxon>Noctuoidea</taxon>
        <taxon>Erebidae</taxon>
        <taxon>Arctiinae</taxon>
        <taxon>Arctia</taxon>
    </lineage>
</organism>
<dbReference type="Proteomes" id="UP000494256">
    <property type="component" value="Unassembled WGS sequence"/>
</dbReference>
<dbReference type="AlphaFoldDB" id="A0A8S1BQE4"/>